<dbReference type="Proteomes" id="UP000182235">
    <property type="component" value="Unassembled WGS sequence"/>
</dbReference>
<keyword evidence="3 5" id="KW-1133">Transmembrane helix</keyword>
<dbReference type="PANTHER" id="PTHR14856">
    <property type="entry name" value="PQ-LOOP REPEAT-CONTAINING PROTEIN 1-LIKE PROTEIN"/>
    <property type="match status" value="1"/>
</dbReference>
<accession>A0A1J9PBE8</accession>
<evidence type="ECO:0000256" key="1">
    <source>
        <dbReference type="ARBA" id="ARBA00004141"/>
    </source>
</evidence>
<protein>
    <submittedName>
        <fullName evidence="6">Uncharacterized protein</fullName>
    </submittedName>
</protein>
<dbReference type="GO" id="GO:0005829">
    <property type="term" value="C:cytosol"/>
    <property type="evidence" value="ECO:0007669"/>
    <property type="project" value="GOC"/>
</dbReference>
<evidence type="ECO:0000256" key="2">
    <source>
        <dbReference type="ARBA" id="ARBA00022692"/>
    </source>
</evidence>
<proteinExistence type="predicted"/>
<gene>
    <name evidence="6" type="ORF">AJ78_06170</name>
</gene>
<dbReference type="InterPro" id="IPR052241">
    <property type="entry name" value="SLC66/Scramblase_ANY1"/>
</dbReference>
<name>A0A1J9PBE8_9EURO</name>
<evidence type="ECO:0000256" key="3">
    <source>
        <dbReference type="ARBA" id="ARBA00022989"/>
    </source>
</evidence>
<dbReference type="EMBL" id="LGRN01000307">
    <property type="protein sequence ID" value="OJD13358.1"/>
    <property type="molecule type" value="Genomic_DNA"/>
</dbReference>
<comment type="subcellular location">
    <subcellularLocation>
        <location evidence="1">Membrane</location>
        <topology evidence="1">Multi-pass membrane protein</topology>
    </subcellularLocation>
</comment>
<dbReference type="GO" id="GO:0045332">
    <property type="term" value="P:phospholipid translocation"/>
    <property type="evidence" value="ECO:0007669"/>
    <property type="project" value="TreeGrafter"/>
</dbReference>
<dbReference type="OrthoDB" id="292213at2759"/>
<evidence type="ECO:0000313" key="6">
    <source>
        <dbReference type="EMBL" id="OJD13358.1"/>
    </source>
</evidence>
<dbReference type="GO" id="GO:0042147">
    <property type="term" value="P:retrograde transport, endosome to Golgi"/>
    <property type="evidence" value="ECO:0007669"/>
    <property type="project" value="TreeGrafter"/>
</dbReference>
<keyword evidence="4 5" id="KW-0472">Membrane</keyword>
<dbReference type="FunFam" id="1.20.1280.290:FF:000005">
    <property type="entry name" value="PQ-loop repeat-containing protein 1"/>
    <property type="match status" value="1"/>
</dbReference>
<dbReference type="STRING" id="1447872.A0A1J9PBE8"/>
<reference evidence="6 7" key="1">
    <citation type="submission" date="2015-07" db="EMBL/GenBank/DDBJ databases">
        <title>Emmonsia species relationships and genome sequence.</title>
        <authorList>
            <consortium name="The Broad Institute Genomics Platform"/>
            <person name="Cuomo C.A."/>
            <person name="Munoz J.F."/>
            <person name="Imamovic A."/>
            <person name="Priest M.E."/>
            <person name="Young S."/>
            <person name="Clay O.K."/>
            <person name="McEwen J.G."/>
        </authorList>
    </citation>
    <scope>NUCLEOTIDE SEQUENCE [LARGE SCALE GENOMIC DNA]</scope>
    <source>
        <strain evidence="6 7">UAMH 9510</strain>
    </source>
</reference>
<sequence length="305" mass="34261">MIGVQMVLLKVALDNRVPVGIRDGIEHAPFSGQKSGALGTGFSRPYNFWQWRANRPYWTFLSYFVASLFVIHVLLRPISRSEHYIALLGFAGLGVEAFLPVPQIISNQRAQSCKGFRISVLGSWILGDAMKMGYFFFSGDSVPWAFKFCGILQCCCDCYLGVQYWMFGDGIPVKPDVERVGTANGFEHRDDRWGMKAADDIIKTSYMAAPCRSFDPQITTVWMGVQKLFEELSRNIAIPWDYILAQRFVTGCHTSSLEANESTCVESSAIKTPFVPATTVMPNFAKIGWFCQYWCTVGNALQDIK</sequence>
<comment type="caution">
    <text evidence="6">The sequence shown here is derived from an EMBL/GenBank/DDBJ whole genome shotgun (WGS) entry which is preliminary data.</text>
</comment>
<dbReference type="InterPro" id="IPR006603">
    <property type="entry name" value="PQ-loop_rpt"/>
</dbReference>
<dbReference type="PANTHER" id="PTHR14856:SF9">
    <property type="entry name" value="PQ-LOOP REPEAT-CONTAINING PROTEIN 1"/>
    <property type="match status" value="1"/>
</dbReference>
<dbReference type="GO" id="GO:0016020">
    <property type="term" value="C:membrane"/>
    <property type="evidence" value="ECO:0007669"/>
    <property type="project" value="UniProtKB-SubCell"/>
</dbReference>
<organism evidence="6 7">
    <name type="scientific">Emergomyces pasteurianus Ep9510</name>
    <dbReference type="NCBI Taxonomy" id="1447872"/>
    <lineage>
        <taxon>Eukaryota</taxon>
        <taxon>Fungi</taxon>
        <taxon>Dikarya</taxon>
        <taxon>Ascomycota</taxon>
        <taxon>Pezizomycotina</taxon>
        <taxon>Eurotiomycetes</taxon>
        <taxon>Eurotiomycetidae</taxon>
        <taxon>Onygenales</taxon>
        <taxon>Ajellomycetaceae</taxon>
        <taxon>Emergomyces</taxon>
    </lineage>
</organism>
<dbReference type="GO" id="GO:0005768">
    <property type="term" value="C:endosome"/>
    <property type="evidence" value="ECO:0007669"/>
    <property type="project" value="TreeGrafter"/>
</dbReference>
<dbReference type="GO" id="GO:0005802">
    <property type="term" value="C:trans-Golgi network"/>
    <property type="evidence" value="ECO:0007669"/>
    <property type="project" value="TreeGrafter"/>
</dbReference>
<evidence type="ECO:0000256" key="5">
    <source>
        <dbReference type="SAM" id="Phobius"/>
    </source>
</evidence>
<keyword evidence="7" id="KW-1185">Reference proteome</keyword>
<feature type="transmembrane region" description="Helical" evidence="5">
    <location>
        <begin position="57"/>
        <end position="75"/>
    </location>
</feature>
<feature type="transmembrane region" description="Helical" evidence="5">
    <location>
        <begin position="84"/>
        <end position="105"/>
    </location>
</feature>
<evidence type="ECO:0000256" key="4">
    <source>
        <dbReference type="ARBA" id="ARBA00023136"/>
    </source>
</evidence>
<evidence type="ECO:0000313" key="7">
    <source>
        <dbReference type="Proteomes" id="UP000182235"/>
    </source>
</evidence>
<dbReference type="AlphaFoldDB" id="A0A1J9PBE8"/>
<keyword evidence="2 5" id="KW-0812">Transmembrane</keyword>
<dbReference type="VEuPathDB" id="FungiDB:AJ78_06170"/>
<dbReference type="Pfam" id="PF04193">
    <property type="entry name" value="PQ-loop"/>
    <property type="match status" value="1"/>
</dbReference>
<dbReference type="Gene3D" id="1.20.1280.290">
    <property type="match status" value="1"/>
</dbReference>